<organism evidence="1 2">
    <name type="scientific">Peronosclerospora sorghi</name>
    <dbReference type="NCBI Taxonomy" id="230839"/>
    <lineage>
        <taxon>Eukaryota</taxon>
        <taxon>Sar</taxon>
        <taxon>Stramenopiles</taxon>
        <taxon>Oomycota</taxon>
        <taxon>Peronosporomycetes</taxon>
        <taxon>Peronosporales</taxon>
        <taxon>Peronosporaceae</taxon>
        <taxon>Peronosclerospora</taxon>
    </lineage>
</organism>
<protein>
    <submittedName>
        <fullName evidence="1">Uncharacterized protein</fullName>
    </submittedName>
</protein>
<dbReference type="EMBL" id="CM047581">
    <property type="protein sequence ID" value="KAI9916637.1"/>
    <property type="molecule type" value="Genomic_DNA"/>
</dbReference>
<accession>A0ACC0WDJ3</accession>
<sequence length="193" mass="21570">MKRALVIRNVSSHDVPLDSLDNACVQCCTAQGFITELAVNEEADVMHQLMQTHARFSASNDRRQQGVHDTLTYASPVVPPFDAVLFRASGLSERRLYTLLRMIRTISKQIFLCVFSPQLAEHPLGRYQCFQVGASMVTDSLGARLAGKSQVMIPTRDKKGEADREGVTGLRVQFAVREEWMKISFGNTVHCII</sequence>
<name>A0ACC0WDJ3_9STRA</name>
<keyword evidence="2" id="KW-1185">Reference proteome</keyword>
<dbReference type="Proteomes" id="UP001163321">
    <property type="component" value="Chromosome 2"/>
</dbReference>
<proteinExistence type="predicted"/>
<evidence type="ECO:0000313" key="1">
    <source>
        <dbReference type="EMBL" id="KAI9916637.1"/>
    </source>
</evidence>
<gene>
    <name evidence="1" type="ORF">PsorP6_016738</name>
</gene>
<comment type="caution">
    <text evidence="1">The sequence shown here is derived from an EMBL/GenBank/DDBJ whole genome shotgun (WGS) entry which is preliminary data.</text>
</comment>
<reference evidence="1 2" key="1">
    <citation type="journal article" date="2022" name="bioRxiv">
        <title>The genome of the oomycete Peronosclerospora sorghi, a cosmopolitan pathogen of maize and sorghum, is inflated with dispersed pseudogenes.</title>
        <authorList>
            <person name="Fletcher K."/>
            <person name="Martin F."/>
            <person name="Isakeit T."/>
            <person name="Cavanaugh K."/>
            <person name="Magill C."/>
            <person name="Michelmore R."/>
        </authorList>
    </citation>
    <scope>NUCLEOTIDE SEQUENCE [LARGE SCALE GENOMIC DNA]</scope>
    <source>
        <strain evidence="1">P6</strain>
    </source>
</reference>
<evidence type="ECO:0000313" key="2">
    <source>
        <dbReference type="Proteomes" id="UP001163321"/>
    </source>
</evidence>